<dbReference type="OrthoDB" id="2683810at2759"/>
<gene>
    <name evidence="1" type="ORF">SCLCIDRAFT_112428</name>
</gene>
<reference evidence="2" key="2">
    <citation type="submission" date="2015-01" db="EMBL/GenBank/DDBJ databases">
        <title>Evolutionary Origins and Diversification of the Mycorrhizal Mutualists.</title>
        <authorList>
            <consortium name="DOE Joint Genome Institute"/>
            <consortium name="Mycorrhizal Genomics Consortium"/>
            <person name="Kohler A."/>
            <person name="Kuo A."/>
            <person name="Nagy L.G."/>
            <person name="Floudas D."/>
            <person name="Copeland A."/>
            <person name="Barry K.W."/>
            <person name="Cichocki N."/>
            <person name="Veneault-Fourrey C."/>
            <person name="LaButti K."/>
            <person name="Lindquist E.A."/>
            <person name="Lipzen A."/>
            <person name="Lundell T."/>
            <person name="Morin E."/>
            <person name="Murat C."/>
            <person name="Riley R."/>
            <person name="Ohm R."/>
            <person name="Sun H."/>
            <person name="Tunlid A."/>
            <person name="Henrissat B."/>
            <person name="Grigoriev I.V."/>
            <person name="Hibbett D.S."/>
            <person name="Martin F."/>
        </authorList>
    </citation>
    <scope>NUCLEOTIDE SEQUENCE [LARGE SCALE GENOMIC DNA]</scope>
    <source>
        <strain evidence="2">Foug A</strain>
    </source>
</reference>
<keyword evidence="2" id="KW-1185">Reference proteome</keyword>
<dbReference type="InParanoid" id="A0A0C3EBK7"/>
<accession>A0A0C3EBK7</accession>
<dbReference type="InterPro" id="IPR012337">
    <property type="entry name" value="RNaseH-like_sf"/>
</dbReference>
<organism evidence="1 2">
    <name type="scientific">Scleroderma citrinum Foug A</name>
    <dbReference type="NCBI Taxonomy" id="1036808"/>
    <lineage>
        <taxon>Eukaryota</taxon>
        <taxon>Fungi</taxon>
        <taxon>Dikarya</taxon>
        <taxon>Basidiomycota</taxon>
        <taxon>Agaricomycotina</taxon>
        <taxon>Agaricomycetes</taxon>
        <taxon>Agaricomycetidae</taxon>
        <taxon>Boletales</taxon>
        <taxon>Sclerodermatineae</taxon>
        <taxon>Sclerodermataceae</taxon>
        <taxon>Scleroderma</taxon>
    </lineage>
</organism>
<evidence type="ECO:0000313" key="2">
    <source>
        <dbReference type="Proteomes" id="UP000053989"/>
    </source>
</evidence>
<sequence length="105" mass="11461">HDITTFIHNSFVTFLKKIQEEIKAPSCGQVSTTMDLWSADQTKASFLGITAHWINVDTVSSKWTLRTAVIAFRGIMGLHSGDNVGQYFVGLCERAGLISAGSTKV</sequence>
<dbReference type="HOGENOM" id="CLU_159043_0_0_1"/>
<dbReference type="SUPFAM" id="SSF53098">
    <property type="entry name" value="Ribonuclease H-like"/>
    <property type="match status" value="1"/>
</dbReference>
<reference evidence="1 2" key="1">
    <citation type="submission" date="2014-04" db="EMBL/GenBank/DDBJ databases">
        <authorList>
            <consortium name="DOE Joint Genome Institute"/>
            <person name="Kuo A."/>
            <person name="Kohler A."/>
            <person name="Nagy L.G."/>
            <person name="Floudas D."/>
            <person name="Copeland A."/>
            <person name="Barry K.W."/>
            <person name="Cichocki N."/>
            <person name="Veneault-Fourrey C."/>
            <person name="LaButti K."/>
            <person name="Lindquist E.A."/>
            <person name="Lipzen A."/>
            <person name="Lundell T."/>
            <person name="Morin E."/>
            <person name="Murat C."/>
            <person name="Sun H."/>
            <person name="Tunlid A."/>
            <person name="Henrissat B."/>
            <person name="Grigoriev I.V."/>
            <person name="Hibbett D.S."/>
            <person name="Martin F."/>
            <person name="Nordberg H.P."/>
            <person name="Cantor M.N."/>
            <person name="Hua S.X."/>
        </authorList>
    </citation>
    <scope>NUCLEOTIDE SEQUENCE [LARGE SCALE GENOMIC DNA]</scope>
    <source>
        <strain evidence="1 2">Foug A</strain>
    </source>
</reference>
<dbReference type="AlphaFoldDB" id="A0A0C3EBK7"/>
<protein>
    <submittedName>
        <fullName evidence="1">Uncharacterized protein</fullName>
    </submittedName>
</protein>
<dbReference type="EMBL" id="KN822021">
    <property type="protein sequence ID" value="KIM65704.1"/>
    <property type="molecule type" value="Genomic_DNA"/>
</dbReference>
<dbReference type="Proteomes" id="UP000053989">
    <property type="component" value="Unassembled WGS sequence"/>
</dbReference>
<evidence type="ECO:0000313" key="1">
    <source>
        <dbReference type="EMBL" id="KIM65704.1"/>
    </source>
</evidence>
<feature type="non-terminal residue" evidence="1">
    <location>
        <position position="1"/>
    </location>
</feature>
<name>A0A0C3EBK7_9AGAM</name>
<proteinExistence type="predicted"/>